<protein>
    <recommendedName>
        <fullName evidence="3">Gamma-glutamylcyclotransferase family protein</fullName>
    </recommendedName>
</protein>
<evidence type="ECO:0000313" key="6">
    <source>
        <dbReference type="Proteomes" id="UP000509597"/>
    </source>
</evidence>
<dbReference type="InterPro" id="IPR013024">
    <property type="entry name" value="GGCT-like"/>
</dbReference>
<dbReference type="InterPro" id="IPR039126">
    <property type="entry name" value="GGACT"/>
</dbReference>
<name>A0A7H9BIY4_9NEIS</name>
<proteinExistence type="inferred from homology"/>
<comment type="similarity">
    <text evidence="1 3">Belongs to the gamma-glutamylcyclotransferase family.</text>
</comment>
<evidence type="ECO:0000259" key="4">
    <source>
        <dbReference type="Pfam" id="PF06094"/>
    </source>
</evidence>
<feature type="active site" description="Proton acceptor" evidence="2">
    <location>
        <position position="75"/>
    </location>
</feature>
<organism evidence="5 6">
    <name type="scientific">Chitinibacter bivalviorum</name>
    <dbReference type="NCBI Taxonomy" id="2739434"/>
    <lineage>
        <taxon>Bacteria</taxon>
        <taxon>Pseudomonadati</taxon>
        <taxon>Pseudomonadota</taxon>
        <taxon>Betaproteobacteria</taxon>
        <taxon>Neisseriales</taxon>
        <taxon>Chitinibacteraceae</taxon>
        <taxon>Chitinibacter</taxon>
    </lineage>
</organism>
<dbReference type="PANTHER" id="PTHR12510:SF4">
    <property type="entry name" value="GAMMA-GLUTAMYLAMINECYCLOTRANSFERASE"/>
    <property type="match status" value="1"/>
</dbReference>
<reference evidence="5 6" key="1">
    <citation type="submission" date="2020-07" db="EMBL/GenBank/DDBJ databases">
        <title>Complete genome sequence of Chitinibacter sp. 2T18.</title>
        <authorList>
            <person name="Bae J.-W."/>
            <person name="Choi J.-W."/>
        </authorList>
    </citation>
    <scope>NUCLEOTIDE SEQUENCE [LARGE SCALE GENOMIC DNA]</scope>
    <source>
        <strain evidence="5 6">2T18</strain>
    </source>
</reference>
<dbReference type="RefSeq" id="WP_179357607.1">
    <property type="nucleotide sequence ID" value="NZ_CP058627.1"/>
</dbReference>
<dbReference type="EMBL" id="CP058627">
    <property type="protein sequence ID" value="QLG87524.1"/>
    <property type="molecule type" value="Genomic_DNA"/>
</dbReference>
<feature type="domain" description="Gamma-glutamylcyclotransferase AIG2-like" evidence="4">
    <location>
        <begin position="6"/>
        <end position="115"/>
    </location>
</feature>
<keyword evidence="5" id="KW-0808">Transferase</keyword>
<evidence type="ECO:0000256" key="3">
    <source>
        <dbReference type="RuleBase" id="RU367036"/>
    </source>
</evidence>
<dbReference type="SUPFAM" id="SSF110857">
    <property type="entry name" value="Gamma-glutamyl cyclotransferase-like"/>
    <property type="match status" value="1"/>
</dbReference>
<keyword evidence="6" id="KW-1185">Reference proteome</keyword>
<dbReference type="AlphaFoldDB" id="A0A7H9BIY4"/>
<evidence type="ECO:0000313" key="5">
    <source>
        <dbReference type="EMBL" id="QLG87524.1"/>
    </source>
</evidence>
<dbReference type="InterPro" id="IPR036568">
    <property type="entry name" value="GGCT-like_sf"/>
</dbReference>
<dbReference type="CDD" id="cd06661">
    <property type="entry name" value="GGCT_like"/>
    <property type="match status" value="1"/>
</dbReference>
<dbReference type="PANTHER" id="PTHR12510">
    <property type="entry name" value="TROPONIN C-AKIN-1 PROTEIN"/>
    <property type="match status" value="1"/>
</dbReference>
<dbReference type="KEGG" id="chiz:HQ393_04245"/>
<evidence type="ECO:0000256" key="1">
    <source>
        <dbReference type="ARBA" id="ARBA00008861"/>
    </source>
</evidence>
<evidence type="ECO:0000256" key="2">
    <source>
        <dbReference type="PIRSR" id="PIRSR639126-1"/>
    </source>
</evidence>
<accession>A0A7H9BIY4</accession>
<dbReference type="GO" id="GO:0061929">
    <property type="term" value="F:gamma-glutamylaminecyclotransferase activity"/>
    <property type="evidence" value="ECO:0007669"/>
    <property type="project" value="InterPro"/>
</dbReference>
<dbReference type="GO" id="GO:0005829">
    <property type="term" value="C:cytosol"/>
    <property type="evidence" value="ECO:0007669"/>
    <property type="project" value="TreeGrafter"/>
</dbReference>
<dbReference type="Proteomes" id="UP000509597">
    <property type="component" value="Chromosome"/>
</dbReference>
<gene>
    <name evidence="5" type="ORF">HQ393_04245</name>
</gene>
<dbReference type="Gene3D" id="3.10.490.10">
    <property type="entry name" value="Gamma-glutamyl cyclotransferase-like"/>
    <property type="match status" value="1"/>
</dbReference>
<sequence length="123" mass="14086">MTEQYLFVYGTLKRGLSNHHYLGSARYVAQGITQQRFALYTIEYPFLSKSPACYQVRGELYLIDAQDLAQVDVLEQHPSDYCRELTSIIADDGQVISAWAYFHPQPRGRLLPRGEFEPAQIAL</sequence>
<dbReference type="Pfam" id="PF06094">
    <property type="entry name" value="GGACT"/>
    <property type="match status" value="1"/>
</dbReference>
<dbReference type="InterPro" id="IPR009288">
    <property type="entry name" value="AIG2-like_dom"/>
</dbReference>
<dbReference type="GO" id="GO:0016740">
    <property type="term" value="F:transferase activity"/>
    <property type="evidence" value="ECO:0007669"/>
    <property type="project" value="UniProtKB-KW"/>
</dbReference>